<dbReference type="PANTHER" id="PTHR20929">
    <property type="entry name" value="LUNG ADENOMA SUSCEPTIBILITY 1-RELATED"/>
    <property type="match status" value="1"/>
</dbReference>
<dbReference type="GO" id="GO:0008017">
    <property type="term" value="F:microtubule binding"/>
    <property type="evidence" value="ECO:0007669"/>
    <property type="project" value="TreeGrafter"/>
</dbReference>
<sequence length="246" mass="27635">MIAAEEIHSQSYDKVAVFLPPRKPEAPVEEKPTSLLGAKGIKPSVVQPTSTSSLSTSRPGVDDGDDIYKKNPTFAAIIEPIANKFMPLKELIEKLRLLGLNVFPEPDSDSYVSVINKNHKLEWWVYNQMAVTSSCTAFSYSHWNAFVNDEMKIVIGCKEQLVDQSTRDDDPRCIIFTSELVGFTDICESSQEFVEASTFTDYHAELFHLVREKFSSEAFARIMDASPLFIETVNQLLLSIKPLTYA</sequence>
<accession>A0A818LIF1</accession>
<name>A0A818LIF1_9BILA</name>
<dbReference type="AlphaFoldDB" id="A0A818LIF1"/>
<evidence type="ECO:0000313" key="3">
    <source>
        <dbReference type="Proteomes" id="UP000663874"/>
    </source>
</evidence>
<dbReference type="GO" id="GO:0005930">
    <property type="term" value="C:axoneme"/>
    <property type="evidence" value="ECO:0007669"/>
    <property type="project" value="TreeGrafter"/>
</dbReference>
<feature type="region of interest" description="Disordered" evidence="1">
    <location>
        <begin position="43"/>
        <end position="62"/>
    </location>
</feature>
<evidence type="ECO:0000313" key="2">
    <source>
        <dbReference type="EMBL" id="CAF3578573.1"/>
    </source>
</evidence>
<proteinExistence type="predicted"/>
<dbReference type="Proteomes" id="UP000663874">
    <property type="component" value="Unassembled WGS sequence"/>
</dbReference>
<dbReference type="GO" id="GO:0048487">
    <property type="term" value="F:beta-tubulin binding"/>
    <property type="evidence" value="ECO:0007669"/>
    <property type="project" value="TreeGrafter"/>
</dbReference>
<dbReference type="EMBL" id="CAJOBE010000137">
    <property type="protein sequence ID" value="CAF3578573.1"/>
    <property type="molecule type" value="Genomic_DNA"/>
</dbReference>
<feature type="compositionally biased region" description="Low complexity" evidence="1">
    <location>
        <begin position="43"/>
        <end position="59"/>
    </location>
</feature>
<reference evidence="2" key="1">
    <citation type="submission" date="2021-02" db="EMBL/GenBank/DDBJ databases">
        <authorList>
            <person name="Nowell W R."/>
        </authorList>
    </citation>
    <scope>NUCLEOTIDE SEQUENCE</scope>
</reference>
<organism evidence="2 3">
    <name type="scientific">Rotaria sordida</name>
    <dbReference type="NCBI Taxonomy" id="392033"/>
    <lineage>
        <taxon>Eukaryota</taxon>
        <taxon>Metazoa</taxon>
        <taxon>Spiralia</taxon>
        <taxon>Gnathifera</taxon>
        <taxon>Rotifera</taxon>
        <taxon>Eurotatoria</taxon>
        <taxon>Bdelloidea</taxon>
        <taxon>Philodinida</taxon>
        <taxon>Philodinidae</taxon>
        <taxon>Rotaria</taxon>
    </lineage>
</organism>
<dbReference type="InterPro" id="IPR023247">
    <property type="entry name" value="IC97/Dnai7-like"/>
</dbReference>
<protein>
    <submittedName>
        <fullName evidence="2">Uncharacterized protein</fullName>
    </submittedName>
</protein>
<evidence type="ECO:0000256" key="1">
    <source>
        <dbReference type="SAM" id="MobiDB-lite"/>
    </source>
</evidence>
<gene>
    <name evidence="2" type="ORF">FNK824_LOCUS2312</name>
</gene>
<comment type="caution">
    <text evidence="2">The sequence shown here is derived from an EMBL/GenBank/DDBJ whole genome shotgun (WGS) entry which is preliminary data.</text>
</comment>
<dbReference type="PANTHER" id="PTHR20929:SF11">
    <property type="entry name" value="DYNEIN AXONEMAL INTERMEDIATE CHAIN 7"/>
    <property type="match status" value="1"/>
</dbReference>